<dbReference type="GO" id="GO:0016051">
    <property type="term" value="P:carbohydrate biosynthetic process"/>
    <property type="evidence" value="ECO:0007669"/>
    <property type="project" value="InterPro"/>
</dbReference>
<feature type="transmembrane region" description="Helical" evidence="9">
    <location>
        <begin position="21"/>
        <end position="45"/>
    </location>
</feature>
<dbReference type="OrthoDB" id="2019940at2759"/>
<keyword evidence="8 9" id="KW-0325">Glycoprotein</keyword>
<evidence type="ECO:0000256" key="5">
    <source>
        <dbReference type="ARBA" id="ARBA00022989"/>
    </source>
</evidence>
<evidence type="ECO:0000256" key="7">
    <source>
        <dbReference type="ARBA" id="ARBA00023136"/>
    </source>
</evidence>
<comment type="similarity">
    <text evidence="2 9">Belongs to the sulfotransferase 2 family.</text>
</comment>
<evidence type="ECO:0000256" key="8">
    <source>
        <dbReference type="ARBA" id="ARBA00023180"/>
    </source>
</evidence>
<reference evidence="10 11" key="1">
    <citation type="submission" date="2016-03" db="EMBL/GenBank/DDBJ databases">
        <title>EvidentialGene: Evidence-directed Construction of Genes on Genomes.</title>
        <authorList>
            <person name="Gilbert D.G."/>
            <person name="Choi J.-H."/>
            <person name="Mockaitis K."/>
            <person name="Colbourne J."/>
            <person name="Pfrender M."/>
        </authorList>
    </citation>
    <scope>NUCLEOTIDE SEQUENCE [LARGE SCALE GENOMIC DNA]</scope>
    <source>
        <strain evidence="10 11">Xinb3</strain>
        <tissue evidence="10">Complete organism</tissue>
    </source>
</reference>
<keyword evidence="5 9" id="KW-1133">Transmembrane helix</keyword>
<keyword evidence="9" id="KW-0119">Carbohydrate metabolism</keyword>
<dbReference type="EMBL" id="LRGB01001663">
    <property type="protein sequence ID" value="KZS10930.1"/>
    <property type="molecule type" value="Genomic_DNA"/>
</dbReference>
<proteinExistence type="inferred from homology"/>
<gene>
    <name evidence="10" type="ORF">APZ42_024585</name>
</gene>
<dbReference type="PANTHER" id="PTHR12137:SF54">
    <property type="entry name" value="CARBOHYDRATE SULFOTRANSFERASE"/>
    <property type="match status" value="1"/>
</dbReference>
<keyword evidence="7 9" id="KW-0472">Membrane</keyword>
<evidence type="ECO:0000256" key="4">
    <source>
        <dbReference type="ARBA" id="ARBA00022692"/>
    </source>
</evidence>
<dbReference type="EC" id="2.8.2.-" evidence="9"/>
<dbReference type="GO" id="GO:0000139">
    <property type="term" value="C:Golgi membrane"/>
    <property type="evidence" value="ECO:0007669"/>
    <property type="project" value="UniProtKB-SubCell"/>
</dbReference>
<name>A0A164U070_9CRUS</name>
<keyword evidence="3 9" id="KW-0808">Transferase</keyword>
<keyword evidence="4 9" id="KW-0812">Transmembrane</keyword>
<dbReference type="STRING" id="35525.A0A164U070"/>
<dbReference type="Proteomes" id="UP000076858">
    <property type="component" value="Unassembled WGS sequence"/>
</dbReference>
<comment type="caution">
    <text evidence="10">The sequence shown here is derived from an EMBL/GenBank/DDBJ whole genome shotgun (WGS) entry which is preliminary data.</text>
</comment>
<evidence type="ECO:0000256" key="3">
    <source>
        <dbReference type="ARBA" id="ARBA00022679"/>
    </source>
</evidence>
<dbReference type="Pfam" id="PF03567">
    <property type="entry name" value="Sulfotransfer_2"/>
    <property type="match status" value="2"/>
</dbReference>
<keyword evidence="9" id="KW-0735">Signal-anchor</keyword>
<dbReference type="PANTHER" id="PTHR12137">
    <property type="entry name" value="CARBOHYDRATE SULFOTRANSFERASE"/>
    <property type="match status" value="1"/>
</dbReference>
<accession>A0A164U070</accession>
<keyword evidence="11" id="KW-1185">Reference proteome</keyword>
<sequence>MKNFAVMSMTGRCIHKGGWKGFLYLMIFILISGNLLVSQNFLLILTSDGGQNSIYSRHYGMNKLAAGSSAWSNNFVERSDKRQEDKPLNLSYSSFVISEKHKISKSQNPTGFLLNDHTVTVGHVVRNYDTRRKEEVIEKSRIKENNRRYLLRSEHIRNVCKSRVVVSNPPVFTISKKRRLVHSPLAANAPVPVQVENPVTSHFSLAPSFRTMGCFLNKVASSSLVSAFLLVRGLAPSLSSPHRFSGHLLPKSLEEFKFANETYFKFMFVRHPMDRMLSCYLDKMINSQHHSLPAFRAFVKNRANEIIRNQHGRNNKPQRRSLLWASKGPSLIWNQLKSKVVYRFQEETGFLGITSDAQDTAINKKQLHPITTFSQRTKTSASMNMINTTESKPTFEEFLEFVLDTDLQEVQYISLRSVFDILSDYLTGIGYDSHWVPFHRYCSPCSVSYDVIGKLETAFDDFQYIWETTGLGAKVPVPWINRKTFPSKSKIALEKKYYASLPRKLILRFYDAFRMDFELFDYSINEVLIKAGYETV</sequence>
<evidence type="ECO:0000313" key="11">
    <source>
        <dbReference type="Proteomes" id="UP000076858"/>
    </source>
</evidence>
<evidence type="ECO:0000313" key="10">
    <source>
        <dbReference type="EMBL" id="KZS10930.1"/>
    </source>
</evidence>
<comment type="subcellular location">
    <subcellularLocation>
        <location evidence="1 9">Golgi apparatus membrane</location>
        <topology evidence="1 9">Single-pass type II membrane protein</topology>
    </subcellularLocation>
</comment>
<dbReference type="GO" id="GO:0008146">
    <property type="term" value="F:sulfotransferase activity"/>
    <property type="evidence" value="ECO:0007669"/>
    <property type="project" value="InterPro"/>
</dbReference>
<dbReference type="AlphaFoldDB" id="A0A164U070"/>
<evidence type="ECO:0000256" key="2">
    <source>
        <dbReference type="ARBA" id="ARBA00006339"/>
    </source>
</evidence>
<evidence type="ECO:0000256" key="6">
    <source>
        <dbReference type="ARBA" id="ARBA00023034"/>
    </source>
</evidence>
<dbReference type="InterPro" id="IPR018011">
    <property type="entry name" value="Carb_sulfotrans_8-10"/>
</dbReference>
<evidence type="ECO:0000256" key="1">
    <source>
        <dbReference type="ARBA" id="ARBA00004323"/>
    </source>
</evidence>
<protein>
    <recommendedName>
        <fullName evidence="9">Carbohydrate sulfotransferase</fullName>
        <ecNumber evidence="9">2.8.2.-</ecNumber>
    </recommendedName>
</protein>
<organism evidence="10 11">
    <name type="scientific">Daphnia magna</name>
    <dbReference type="NCBI Taxonomy" id="35525"/>
    <lineage>
        <taxon>Eukaryota</taxon>
        <taxon>Metazoa</taxon>
        <taxon>Ecdysozoa</taxon>
        <taxon>Arthropoda</taxon>
        <taxon>Crustacea</taxon>
        <taxon>Branchiopoda</taxon>
        <taxon>Diplostraca</taxon>
        <taxon>Cladocera</taxon>
        <taxon>Anomopoda</taxon>
        <taxon>Daphniidae</taxon>
        <taxon>Daphnia</taxon>
    </lineage>
</organism>
<dbReference type="InterPro" id="IPR005331">
    <property type="entry name" value="Sulfotransferase"/>
</dbReference>
<keyword evidence="6 9" id="KW-0333">Golgi apparatus</keyword>
<evidence type="ECO:0000256" key="9">
    <source>
        <dbReference type="RuleBase" id="RU364020"/>
    </source>
</evidence>